<comment type="caution">
    <text evidence="1">The sequence shown here is derived from an EMBL/GenBank/DDBJ whole genome shotgun (WGS) entry which is preliminary data.</text>
</comment>
<dbReference type="Gene3D" id="2.150.10.10">
    <property type="entry name" value="Serralysin-like metalloprotease, C-terminal"/>
    <property type="match status" value="1"/>
</dbReference>
<feature type="non-terminal residue" evidence="1">
    <location>
        <position position="278"/>
    </location>
</feature>
<dbReference type="PRINTS" id="PR00313">
    <property type="entry name" value="CABNDNGRPT"/>
</dbReference>
<name>A0A9P8I0W7_9PEZI</name>
<dbReference type="AlphaFoldDB" id="A0A9P8I0W7"/>
<dbReference type="InterPro" id="IPR018511">
    <property type="entry name" value="Hemolysin-typ_Ca-bd_CS"/>
</dbReference>
<dbReference type="InterPro" id="IPR011049">
    <property type="entry name" value="Serralysin-like_metalloprot_C"/>
</dbReference>
<dbReference type="Pfam" id="PF00353">
    <property type="entry name" value="HemolysinCabind"/>
    <property type="match status" value="1"/>
</dbReference>
<evidence type="ECO:0008006" key="3">
    <source>
        <dbReference type="Google" id="ProtNLM"/>
    </source>
</evidence>
<accession>A0A9P8I0W7</accession>
<reference evidence="1" key="1">
    <citation type="submission" date="2021-03" db="EMBL/GenBank/DDBJ databases">
        <title>Comparative genomics and phylogenomic investigation of the class Geoglossomycetes provide insights into ecological specialization and systematics.</title>
        <authorList>
            <person name="Melie T."/>
            <person name="Pirro S."/>
            <person name="Miller A.N."/>
            <person name="Quandt A."/>
        </authorList>
    </citation>
    <scope>NUCLEOTIDE SEQUENCE</scope>
    <source>
        <strain evidence="1">GBOQ0MN5Z8</strain>
    </source>
</reference>
<dbReference type="Proteomes" id="UP000698800">
    <property type="component" value="Unassembled WGS sequence"/>
</dbReference>
<gene>
    <name evidence="1" type="ORF">FGG08_007679</name>
</gene>
<dbReference type="SUPFAM" id="SSF51120">
    <property type="entry name" value="beta-Roll"/>
    <property type="match status" value="1"/>
</dbReference>
<organism evidence="1 2">
    <name type="scientific">Glutinoglossum americanum</name>
    <dbReference type="NCBI Taxonomy" id="1670608"/>
    <lineage>
        <taxon>Eukaryota</taxon>
        <taxon>Fungi</taxon>
        <taxon>Dikarya</taxon>
        <taxon>Ascomycota</taxon>
        <taxon>Pezizomycotina</taxon>
        <taxon>Geoglossomycetes</taxon>
        <taxon>Geoglossales</taxon>
        <taxon>Geoglossaceae</taxon>
        <taxon>Glutinoglossum</taxon>
    </lineage>
</organism>
<dbReference type="EMBL" id="JAGHQL010000494">
    <property type="protein sequence ID" value="KAH0533546.1"/>
    <property type="molecule type" value="Genomic_DNA"/>
</dbReference>
<keyword evidence="2" id="KW-1185">Reference proteome</keyword>
<protein>
    <recommendedName>
        <fullName evidence="3">Calcium-binding protein</fullName>
    </recommendedName>
</protein>
<dbReference type="GO" id="GO:0005509">
    <property type="term" value="F:calcium ion binding"/>
    <property type="evidence" value="ECO:0007669"/>
    <property type="project" value="InterPro"/>
</dbReference>
<proteinExistence type="predicted"/>
<sequence length="278" mass="29257">RLRAAKRVIALRGAAVDQAHGGRIGLDDVAEGREGGFGGTYASTADLPGGHAVPKIPVITLFQELDFNIGDLEIDVANKKKMVLVDDQGFTITFKGQELDYRAGIIVDGHITGFAVRDSEGALLETITALDFDAGTVSAETMRTYISTMATRIISDGVKLIGSDASETLKLLGGDDFIFGGKGEDFISGGEGKDHLTGGPGSDVFVYDEGMGKDIITDFNPGGPGIPTQDHFDADFPGEDAITKSGKHDTLINFGDGDKFLLLGVKPGQIDTSDFGIN</sequence>
<evidence type="ECO:0000313" key="1">
    <source>
        <dbReference type="EMBL" id="KAH0533546.1"/>
    </source>
</evidence>
<dbReference type="InterPro" id="IPR001343">
    <property type="entry name" value="Hemolysn_Ca-bd"/>
</dbReference>
<evidence type="ECO:0000313" key="2">
    <source>
        <dbReference type="Proteomes" id="UP000698800"/>
    </source>
</evidence>
<dbReference type="PROSITE" id="PS00330">
    <property type="entry name" value="HEMOLYSIN_CALCIUM"/>
    <property type="match status" value="2"/>
</dbReference>